<evidence type="ECO:0008006" key="3">
    <source>
        <dbReference type="Google" id="ProtNLM"/>
    </source>
</evidence>
<comment type="caution">
    <text evidence="1">The sequence shown here is derived from an EMBL/GenBank/DDBJ whole genome shotgun (WGS) entry which is preliminary data.</text>
</comment>
<dbReference type="AlphaFoldDB" id="A0A6G4V2E5"/>
<reference evidence="1 2" key="1">
    <citation type="submission" date="2020-02" db="EMBL/GenBank/DDBJ databases">
        <title>Whole-genome analyses of novel actinobacteria.</title>
        <authorList>
            <person name="Sahin N."/>
            <person name="Gencbay T."/>
        </authorList>
    </citation>
    <scope>NUCLEOTIDE SEQUENCE [LARGE SCALE GENOMIC DNA]</scope>
    <source>
        <strain evidence="1 2">HC44</strain>
    </source>
</reference>
<dbReference type="EMBL" id="JAAKZY010000025">
    <property type="protein sequence ID" value="NGO08105.1"/>
    <property type="molecule type" value="Genomic_DNA"/>
</dbReference>
<dbReference type="RefSeq" id="WP_165257377.1">
    <property type="nucleotide sequence ID" value="NZ_JAAKZY010000025.1"/>
</dbReference>
<proteinExistence type="predicted"/>
<organism evidence="1 2">
    <name type="scientific">Streptomyces scabichelini</name>
    <dbReference type="NCBI Taxonomy" id="2711217"/>
    <lineage>
        <taxon>Bacteria</taxon>
        <taxon>Bacillati</taxon>
        <taxon>Actinomycetota</taxon>
        <taxon>Actinomycetes</taxon>
        <taxon>Kitasatosporales</taxon>
        <taxon>Streptomycetaceae</taxon>
        <taxon>Streptomyces</taxon>
    </lineage>
</organism>
<accession>A0A6G4V2E5</accession>
<protein>
    <recommendedName>
        <fullName evidence="3">DUF4241 domain-containing protein</fullName>
    </recommendedName>
</protein>
<sequence length="206" mass="22574">MGTADTVEALLRQWVDHINRYRERCTPRPEWFAYVGELALEETVTGFGMGSGGYSHEDLPTGLSKAPVYAGFYWCREDDKPPVARANIVVVPLADAARIRAADWGDGYDGYEPAPLEGYAVLCSNPFDPKRAGEEGAEVHLRNAKSIIAAGDREGRQANYAEIVTDPDRGGNALFFPVEGEERGGYEAVEPDGTVVCLAFIDYDSY</sequence>
<name>A0A6G4V2E5_9ACTN</name>
<gene>
    <name evidence="1" type="ORF">G5C60_10730</name>
</gene>
<evidence type="ECO:0000313" key="2">
    <source>
        <dbReference type="Proteomes" id="UP000472335"/>
    </source>
</evidence>
<keyword evidence="2" id="KW-1185">Reference proteome</keyword>
<dbReference type="Proteomes" id="UP000472335">
    <property type="component" value="Unassembled WGS sequence"/>
</dbReference>
<evidence type="ECO:0000313" key="1">
    <source>
        <dbReference type="EMBL" id="NGO08105.1"/>
    </source>
</evidence>